<proteinExistence type="predicted"/>
<name>A0ABP9GY51_9ACTN</name>
<accession>A0ABP9GY51</accession>
<evidence type="ECO:0000313" key="2">
    <source>
        <dbReference type="Proteomes" id="UP001500466"/>
    </source>
</evidence>
<comment type="caution">
    <text evidence="1">The sequence shown here is derived from an EMBL/GenBank/DDBJ whole genome shotgun (WGS) entry which is preliminary data.</text>
</comment>
<reference evidence="2" key="1">
    <citation type="journal article" date="2019" name="Int. J. Syst. Evol. Microbiol.">
        <title>The Global Catalogue of Microorganisms (GCM) 10K type strain sequencing project: providing services to taxonomists for standard genome sequencing and annotation.</title>
        <authorList>
            <consortium name="The Broad Institute Genomics Platform"/>
            <consortium name="The Broad Institute Genome Sequencing Center for Infectious Disease"/>
            <person name="Wu L."/>
            <person name="Ma J."/>
        </authorList>
    </citation>
    <scope>NUCLEOTIDE SEQUENCE [LARGE SCALE GENOMIC DNA]</scope>
    <source>
        <strain evidence="2">JCM 17986</strain>
    </source>
</reference>
<protein>
    <submittedName>
        <fullName evidence="1">Uncharacterized protein</fullName>
    </submittedName>
</protein>
<keyword evidence="2" id="KW-1185">Reference proteome</keyword>
<dbReference type="EMBL" id="BAABHS010000005">
    <property type="protein sequence ID" value="GAA4956080.1"/>
    <property type="molecule type" value="Genomic_DNA"/>
</dbReference>
<dbReference type="Proteomes" id="UP001500466">
    <property type="component" value="Unassembled WGS sequence"/>
</dbReference>
<evidence type="ECO:0000313" key="1">
    <source>
        <dbReference type="EMBL" id="GAA4956080.1"/>
    </source>
</evidence>
<dbReference type="RefSeq" id="WP_345674773.1">
    <property type="nucleotide sequence ID" value="NZ_BAABHS010000005.1"/>
</dbReference>
<organism evidence="1 2">
    <name type="scientific">Yinghuangia aomiensis</name>
    <dbReference type="NCBI Taxonomy" id="676205"/>
    <lineage>
        <taxon>Bacteria</taxon>
        <taxon>Bacillati</taxon>
        <taxon>Actinomycetota</taxon>
        <taxon>Actinomycetes</taxon>
        <taxon>Kitasatosporales</taxon>
        <taxon>Streptomycetaceae</taxon>
        <taxon>Yinghuangia</taxon>
    </lineage>
</organism>
<gene>
    <name evidence="1" type="ORF">GCM10023205_17670</name>
</gene>
<sequence>MISDVDLAARMRELVAATEAGSSLPDAARAFVEAVTFADADAILAGLRGELAADWMAMPVWARNPAFRLACLQRPDDPVLLREAAGDLLSFGPDWDDAAHALEQRADEIA</sequence>